<keyword evidence="2" id="KW-1185">Reference proteome</keyword>
<organism evidence="1 2">
    <name type="scientific">Aquincola tertiaricarbonis</name>
    <dbReference type="NCBI Taxonomy" id="391953"/>
    <lineage>
        <taxon>Bacteria</taxon>
        <taxon>Pseudomonadati</taxon>
        <taxon>Pseudomonadota</taxon>
        <taxon>Betaproteobacteria</taxon>
        <taxon>Burkholderiales</taxon>
        <taxon>Sphaerotilaceae</taxon>
        <taxon>Aquincola</taxon>
    </lineage>
</organism>
<proteinExistence type="predicted"/>
<dbReference type="Pfam" id="PF07722">
    <property type="entry name" value="Peptidase_C26"/>
    <property type="match status" value="1"/>
</dbReference>
<dbReference type="CDD" id="cd01745">
    <property type="entry name" value="GATase1_2"/>
    <property type="match status" value="1"/>
</dbReference>
<dbReference type="EMBL" id="CP097636">
    <property type="protein sequence ID" value="URI09484.1"/>
    <property type="molecule type" value="Genomic_DNA"/>
</dbReference>
<dbReference type="InterPro" id="IPR029062">
    <property type="entry name" value="Class_I_gatase-like"/>
</dbReference>
<reference evidence="1" key="1">
    <citation type="submission" date="2022-05" db="EMBL/GenBank/DDBJ databases">
        <title>An RpoN-dependent PEP-CTERM gene is involved in floc formation of an Aquincola tertiaricarbonis strain.</title>
        <authorList>
            <person name="Qiu D."/>
            <person name="Xia M."/>
        </authorList>
    </citation>
    <scope>NUCLEOTIDE SEQUENCE</scope>
    <source>
        <strain evidence="1">RN12</strain>
    </source>
</reference>
<dbReference type="Gene3D" id="3.40.50.880">
    <property type="match status" value="1"/>
</dbReference>
<dbReference type="RefSeq" id="WP_250197712.1">
    <property type="nucleotide sequence ID" value="NZ_CP097636.1"/>
</dbReference>
<dbReference type="Proteomes" id="UP001056201">
    <property type="component" value="Chromosome 2"/>
</dbReference>
<keyword evidence="1" id="KW-0378">Hydrolase</keyword>
<dbReference type="PANTHER" id="PTHR43235:SF1">
    <property type="entry name" value="GLUTAMINE AMIDOTRANSFERASE PB2B2.05-RELATED"/>
    <property type="match status" value="1"/>
</dbReference>
<dbReference type="SUPFAM" id="SSF52317">
    <property type="entry name" value="Class I glutamine amidotransferase-like"/>
    <property type="match status" value="1"/>
</dbReference>
<protein>
    <submittedName>
        <fullName evidence="1">Gamma-glutamyl-gamma-aminobutyrate hydrolase family protein</fullName>
    </submittedName>
</protein>
<dbReference type="InterPro" id="IPR011697">
    <property type="entry name" value="Peptidase_C26"/>
</dbReference>
<evidence type="ECO:0000313" key="1">
    <source>
        <dbReference type="EMBL" id="URI09484.1"/>
    </source>
</evidence>
<dbReference type="PROSITE" id="PS51273">
    <property type="entry name" value="GATASE_TYPE_1"/>
    <property type="match status" value="1"/>
</dbReference>
<accession>A0ABY4S937</accession>
<dbReference type="PANTHER" id="PTHR43235">
    <property type="entry name" value="GLUTAMINE AMIDOTRANSFERASE PB2B2.05-RELATED"/>
    <property type="match status" value="1"/>
</dbReference>
<dbReference type="GO" id="GO:0016787">
    <property type="term" value="F:hydrolase activity"/>
    <property type="evidence" value="ECO:0007669"/>
    <property type="project" value="UniProtKB-KW"/>
</dbReference>
<sequence>MSDAAATSDAPKTPLLIGLSARIYHPTTPVPSLGGVFTRTLHYLEQSVAHWVMSRDVLGVMIPAVESDSLVRRSDMSLHRYAEMLDGLVLQGGTDISPETYGESPMKPAWGGDRVRDLYEMELLDAFISAGKPVLGICRGCQLINVAFGGSLYQDIPSQLPGALRHHDENTYERQFHRMSIVRGTKLAQLYPDRSSAAINSIHHQSVKTLGHDLEVEALAIPDGVVEAIRWKGPSYVFGMQWHPEFMALNRTHADELDGTPILDDFLAAARARKAR</sequence>
<evidence type="ECO:0000313" key="2">
    <source>
        <dbReference type="Proteomes" id="UP001056201"/>
    </source>
</evidence>
<gene>
    <name evidence="1" type="ORF">MW290_28405</name>
</gene>
<dbReference type="InterPro" id="IPR044668">
    <property type="entry name" value="PuuD-like"/>
</dbReference>
<name>A0ABY4S937_AQUTE</name>